<dbReference type="GO" id="GO:0007165">
    <property type="term" value="P:signal transduction"/>
    <property type="evidence" value="ECO:0007669"/>
    <property type="project" value="UniProtKB-KW"/>
</dbReference>
<organism evidence="10 11">
    <name type="scientific">Psychrobacillus vulpis</name>
    <dbReference type="NCBI Taxonomy" id="2325572"/>
    <lineage>
        <taxon>Bacteria</taxon>
        <taxon>Bacillati</taxon>
        <taxon>Bacillota</taxon>
        <taxon>Bacilli</taxon>
        <taxon>Bacillales</taxon>
        <taxon>Bacillaceae</taxon>
        <taxon>Psychrobacillus</taxon>
    </lineage>
</organism>
<feature type="transmembrane region" description="Helical" evidence="7">
    <location>
        <begin position="24"/>
        <end position="47"/>
    </location>
</feature>
<dbReference type="Pfam" id="PF00015">
    <property type="entry name" value="MCPsignal"/>
    <property type="match status" value="1"/>
</dbReference>
<comment type="caution">
    <text evidence="10">The sequence shown here is derived from an EMBL/GenBank/DDBJ whole genome shotgun (WGS) entry which is preliminary data.</text>
</comment>
<proteinExistence type="inferred from homology"/>
<feature type="domain" description="Methyl-accepting transducer" evidence="8">
    <location>
        <begin position="287"/>
        <end position="527"/>
    </location>
</feature>
<keyword evidence="7" id="KW-1133">Transmembrane helix</keyword>
<dbReference type="PANTHER" id="PTHR32089">
    <property type="entry name" value="METHYL-ACCEPTING CHEMOTAXIS PROTEIN MCPB"/>
    <property type="match status" value="1"/>
</dbReference>
<evidence type="ECO:0000313" key="11">
    <source>
        <dbReference type="Proteomes" id="UP000316626"/>
    </source>
</evidence>
<evidence type="ECO:0000256" key="3">
    <source>
        <dbReference type="ARBA" id="ARBA00023136"/>
    </source>
</evidence>
<accession>A0A544TS38</accession>
<dbReference type="SMART" id="SM00283">
    <property type="entry name" value="MA"/>
    <property type="match status" value="1"/>
</dbReference>
<dbReference type="SMART" id="SM00304">
    <property type="entry name" value="HAMP"/>
    <property type="match status" value="1"/>
</dbReference>
<reference evidence="10 11" key="1">
    <citation type="submission" date="2019-06" db="EMBL/GenBank/DDBJ databases">
        <title>Psychrobacillus vulpis sp. nov., a new species isolated from feces of a red fox that inhabits in The Tablas de Daimiel Natural Park, Albacete, Spain.</title>
        <authorList>
            <person name="Rodriguez M."/>
            <person name="Reina J.C."/>
            <person name="Bejar V."/>
            <person name="Llamas I."/>
        </authorList>
    </citation>
    <scope>NUCLEOTIDE SEQUENCE [LARGE SCALE GENOMIC DNA]</scope>
    <source>
        <strain evidence="10 11">Z8</strain>
    </source>
</reference>
<comment type="subcellular location">
    <subcellularLocation>
        <location evidence="1">Cell membrane</location>
    </subcellularLocation>
</comment>
<dbReference type="CDD" id="cd06225">
    <property type="entry name" value="HAMP"/>
    <property type="match status" value="1"/>
</dbReference>
<dbReference type="Proteomes" id="UP000316626">
    <property type="component" value="Unassembled WGS sequence"/>
</dbReference>
<keyword evidence="11" id="KW-1185">Reference proteome</keyword>
<gene>
    <name evidence="10" type="ORF">FG384_08910</name>
</gene>
<dbReference type="SUPFAM" id="SSF58104">
    <property type="entry name" value="Methyl-accepting chemotaxis protein (MCP) signaling domain"/>
    <property type="match status" value="1"/>
</dbReference>
<dbReference type="AlphaFoldDB" id="A0A544TS38"/>
<protein>
    <submittedName>
        <fullName evidence="10">Methyl-accepting chemotaxis protein</fullName>
    </submittedName>
</protein>
<evidence type="ECO:0000313" key="10">
    <source>
        <dbReference type="EMBL" id="TQR20267.1"/>
    </source>
</evidence>
<evidence type="ECO:0000256" key="2">
    <source>
        <dbReference type="ARBA" id="ARBA00022475"/>
    </source>
</evidence>
<dbReference type="PROSITE" id="PS50111">
    <property type="entry name" value="CHEMOTAXIS_TRANSDUC_2"/>
    <property type="match status" value="1"/>
</dbReference>
<evidence type="ECO:0000259" key="9">
    <source>
        <dbReference type="PROSITE" id="PS50885"/>
    </source>
</evidence>
<keyword evidence="7" id="KW-0812">Transmembrane</keyword>
<keyword evidence="2" id="KW-1003">Cell membrane</keyword>
<evidence type="ECO:0000256" key="1">
    <source>
        <dbReference type="ARBA" id="ARBA00004236"/>
    </source>
</evidence>
<keyword evidence="4 6" id="KW-0807">Transducer</keyword>
<evidence type="ECO:0000259" key="8">
    <source>
        <dbReference type="PROSITE" id="PS50111"/>
    </source>
</evidence>
<dbReference type="InterPro" id="IPR003660">
    <property type="entry name" value="HAMP_dom"/>
</dbReference>
<evidence type="ECO:0000256" key="5">
    <source>
        <dbReference type="ARBA" id="ARBA00029447"/>
    </source>
</evidence>
<dbReference type="GO" id="GO:0005886">
    <property type="term" value="C:plasma membrane"/>
    <property type="evidence" value="ECO:0007669"/>
    <property type="project" value="UniProtKB-SubCell"/>
</dbReference>
<dbReference type="OrthoDB" id="9804712at2"/>
<evidence type="ECO:0000256" key="4">
    <source>
        <dbReference type="ARBA" id="ARBA00023224"/>
    </source>
</evidence>
<evidence type="ECO:0000256" key="6">
    <source>
        <dbReference type="PROSITE-ProRule" id="PRU00284"/>
    </source>
</evidence>
<sequence length="573" mass="64253">MLYFLLGGRVPMKKWSSIPLRMKYLIAIFSSFILFGVMTILLVIQVVHNQELSDKLKISSENVEKADIMRAEVASLYIAISHYAGDPLPEFEKDYETKKASLEELVETSSKRIEHLDWEAFTQTLSSIQTTYENNLKKSVENKENVAKRRQLQSINKKQLELTQMLDGTRQEESNKRLLIIEEMNKNQQNTIIVVVVSFIIAGFLSIALLLLTNRQIKEQLASVASSAKEISKGNLLIKPIRISTKDEIGEVSIAMNQMKTSLTSMVHTIKQTAEKLSRDSNTLNNYSNETVASTNTVQVAINETSENMLEQKQASIGIRAFLEEFSQTFRGVTEKVVELNNHATFAVQIADESADTMKNAATEAARLRSLFKAADKERQLLQERTEEIARMTSIVQTISKQTNLLALNAGIEAARSGEHGKGFAVVADEVKKLADEVSRTANTIHDISNSIKLQGHEMAEVFAEGLTTSKNNAASFQLLHEKFDTIVSFIHESKNQNDLMTNSIITIEEEKNASEKLIFDLTESIEENTIHMEQTVQLLLSNVQTIESLSELINDVSEQANILEASTSRFIV</sequence>
<dbReference type="PANTHER" id="PTHR32089:SF112">
    <property type="entry name" value="LYSOZYME-LIKE PROTEIN-RELATED"/>
    <property type="match status" value="1"/>
</dbReference>
<dbReference type="EMBL" id="VDGI01000007">
    <property type="protein sequence ID" value="TQR20267.1"/>
    <property type="molecule type" value="Genomic_DNA"/>
</dbReference>
<dbReference type="Pfam" id="PF00672">
    <property type="entry name" value="HAMP"/>
    <property type="match status" value="1"/>
</dbReference>
<dbReference type="PROSITE" id="PS50885">
    <property type="entry name" value="HAMP"/>
    <property type="match status" value="1"/>
</dbReference>
<feature type="domain" description="HAMP" evidence="9">
    <location>
        <begin position="215"/>
        <end position="268"/>
    </location>
</feature>
<dbReference type="Gene3D" id="6.10.340.10">
    <property type="match status" value="1"/>
</dbReference>
<name>A0A544TS38_9BACI</name>
<comment type="similarity">
    <text evidence="5">Belongs to the methyl-accepting chemotaxis (MCP) protein family.</text>
</comment>
<keyword evidence="3 7" id="KW-0472">Membrane</keyword>
<dbReference type="InterPro" id="IPR004089">
    <property type="entry name" value="MCPsignal_dom"/>
</dbReference>
<feature type="transmembrane region" description="Helical" evidence="7">
    <location>
        <begin position="192"/>
        <end position="212"/>
    </location>
</feature>
<evidence type="ECO:0000256" key="7">
    <source>
        <dbReference type="SAM" id="Phobius"/>
    </source>
</evidence>
<dbReference type="Gene3D" id="1.10.287.950">
    <property type="entry name" value="Methyl-accepting chemotaxis protein"/>
    <property type="match status" value="1"/>
</dbReference>